<evidence type="ECO:0000256" key="2">
    <source>
        <dbReference type="ARBA" id="ARBA00007613"/>
    </source>
</evidence>
<dbReference type="GO" id="GO:1990281">
    <property type="term" value="C:efflux pump complex"/>
    <property type="evidence" value="ECO:0007669"/>
    <property type="project" value="TreeGrafter"/>
</dbReference>
<sequence>MVRIIIFIISYLLFRFANAQEVNIQALSLDDCIDIALQNNLDVKGSALRAGASEVNLKQAKSELLPSLNGNYSLGITNGRSIDPFTNDYINQQLTYSNAGLNLNMVVFNGFRILNTIKQSRLNMQAADMELLETRQTLVLDVTLAYIQVLNNRDRVLLSQSQMETTRKQLNRLQVLYREETGNPADYNDMQGQLASDKMNLISAQNALQESVLNLLQLMNNNTDPKNTLTFKNLEGLTDTQKYTPSSDDVFNEALKNLATFKSKELRVEAANSGIKAARSGYFPEIAVFGQLNTNYSSAAETFTQTGTLVEETGDFININDDIFPVLRNNALFEADKISYNDQFENNLNSTVGISVSIPLFNGFRTKNAVALKKIETEEAKVTLQNTRLQLKQAVETAYMNMEAAYNRYYILKDQAKAFEESFRINEIRYNNGVSNVVEYITSKNNLDTARLNLSNARYEYLLRVKILDYYRGV</sequence>
<accession>A0A9E6ZSV3</accession>
<dbReference type="InterPro" id="IPR051906">
    <property type="entry name" value="TolC-like"/>
</dbReference>
<evidence type="ECO:0000256" key="3">
    <source>
        <dbReference type="ARBA" id="ARBA00022448"/>
    </source>
</evidence>
<dbReference type="AlphaFoldDB" id="A0A9E6ZSV3"/>
<proteinExistence type="inferred from homology"/>
<evidence type="ECO:0000256" key="1">
    <source>
        <dbReference type="ARBA" id="ARBA00004442"/>
    </source>
</evidence>
<dbReference type="Proteomes" id="UP000831290">
    <property type="component" value="Chromosome"/>
</dbReference>
<dbReference type="EMBL" id="CP094358">
    <property type="protein sequence ID" value="UOB16066.1"/>
    <property type="molecule type" value="Genomic_DNA"/>
</dbReference>
<evidence type="ECO:0000256" key="7">
    <source>
        <dbReference type="ARBA" id="ARBA00023237"/>
    </source>
</evidence>
<dbReference type="SUPFAM" id="SSF56954">
    <property type="entry name" value="Outer membrane efflux proteins (OEP)"/>
    <property type="match status" value="1"/>
</dbReference>
<reference evidence="8" key="1">
    <citation type="submission" date="2022-03" db="EMBL/GenBank/DDBJ databases">
        <title>Description of Abyssus ytuae gen. nov., sp. nov., a novel member of the family Flavobacteriaceae isolated from the sediment of Mariana Trench.</title>
        <authorList>
            <person name="Zhang J."/>
            <person name="Xu X."/>
        </authorList>
    </citation>
    <scope>NUCLEOTIDE SEQUENCE</scope>
    <source>
        <strain evidence="8">MT3330</strain>
    </source>
</reference>
<dbReference type="KEGG" id="fbm:MQE35_09975"/>
<dbReference type="InterPro" id="IPR003423">
    <property type="entry name" value="OMP_efflux"/>
</dbReference>
<evidence type="ECO:0000256" key="4">
    <source>
        <dbReference type="ARBA" id="ARBA00022452"/>
    </source>
</evidence>
<comment type="subcellular location">
    <subcellularLocation>
        <location evidence="1">Cell outer membrane</location>
    </subcellularLocation>
</comment>
<comment type="similarity">
    <text evidence="2">Belongs to the outer membrane factor (OMF) (TC 1.B.17) family.</text>
</comment>
<keyword evidence="7" id="KW-0998">Cell outer membrane</keyword>
<dbReference type="GO" id="GO:0015288">
    <property type="term" value="F:porin activity"/>
    <property type="evidence" value="ECO:0007669"/>
    <property type="project" value="TreeGrafter"/>
</dbReference>
<evidence type="ECO:0000313" key="8">
    <source>
        <dbReference type="EMBL" id="UOB16066.1"/>
    </source>
</evidence>
<dbReference type="RefSeq" id="WP_255841217.1">
    <property type="nucleotide sequence ID" value="NZ_CP094358.1"/>
</dbReference>
<evidence type="ECO:0000256" key="5">
    <source>
        <dbReference type="ARBA" id="ARBA00022692"/>
    </source>
</evidence>
<gene>
    <name evidence="8" type="ORF">MQE35_09975</name>
</gene>
<dbReference type="Gene3D" id="1.20.1600.10">
    <property type="entry name" value="Outer membrane efflux proteins (OEP)"/>
    <property type="match status" value="1"/>
</dbReference>
<name>A0A9E6ZSV3_9FLAO</name>
<evidence type="ECO:0000256" key="6">
    <source>
        <dbReference type="ARBA" id="ARBA00023136"/>
    </source>
</evidence>
<evidence type="ECO:0000313" key="9">
    <source>
        <dbReference type="Proteomes" id="UP000831290"/>
    </source>
</evidence>
<dbReference type="PANTHER" id="PTHR30026">
    <property type="entry name" value="OUTER MEMBRANE PROTEIN TOLC"/>
    <property type="match status" value="1"/>
</dbReference>
<keyword evidence="5" id="KW-0812">Transmembrane</keyword>
<dbReference type="GO" id="GO:0015562">
    <property type="term" value="F:efflux transmembrane transporter activity"/>
    <property type="evidence" value="ECO:0007669"/>
    <property type="project" value="InterPro"/>
</dbReference>
<organism evidence="8 9">
    <name type="scientific">Abyssalbus ytuae</name>
    <dbReference type="NCBI Taxonomy" id="2926907"/>
    <lineage>
        <taxon>Bacteria</taxon>
        <taxon>Pseudomonadati</taxon>
        <taxon>Bacteroidota</taxon>
        <taxon>Flavobacteriia</taxon>
        <taxon>Flavobacteriales</taxon>
        <taxon>Flavobacteriaceae</taxon>
        <taxon>Abyssalbus</taxon>
    </lineage>
</organism>
<dbReference type="PANTHER" id="PTHR30026:SF20">
    <property type="entry name" value="OUTER MEMBRANE PROTEIN TOLC"/>
    <property type="match status" value="1"/>
</dbReference>
<dbReference type="GO" id="GO:0009279">
    <property type="term" value="C:cell outer membrane"/>
    <property type="evidence" value="ECO:0007669"/>
    <property type="project" value="UniProtKB-SubCell"/>
</dbReference>
<keyword evidence="4" id="KW-1134">Transmembrane beta strand</keyword>
<keyword evidence="6" id="KW-0472">Membrane</keyword>
<dbReference type="Pfam" id="PF02321">
    <property type="entry name" value="OEP"/>
    <property type="match status" value="2"/>
</dbReference>
<keyword evidence="9" id="KW-1185">Reference proteome</keyword>
<keyword evidence="3" id="KW-0813">Transport</keyword>
<protein>
    <submittedName>
        <fullName evidence="8">TolC family protein</fullName>
    </submittedName>
</protein>